<protein>
    <submittedName>
        <fullName evidence="1">Uncharacterized protein</fullName>
    </submittedName>
</protein>
<name>A0A9D4MBS5_DREPO</name>
<evidence type="ECO:0000313" key="2">
    <source>
        <dbReference type="Proteomes" id="UP000828390"/>
    </source>
</evidence>
<keyword evidence="2" id="KW-1185">Reference proteome</keyword>
<evidence type="ECO:0000313" key="1">
    <source>
        <dbReference type="EMBL" id="KAH3872171.1"/>
    </source>
</evidence>
<proteinExistence type="predicted"/>
<accession>A0A9D4MBS5</accession>
<dbReference type="Proteomes" id="UP000828390">
    <property type="component" value="Unassembled WGS sequence"/>
</dbReference>
<reference evidence="1" key="1">
    <citation type="journal article" date="2019" name="bioRxiv">
        <title>The Genome of the Zebra Mussel, Dreissena polymorpha: A Resource for Invasive Species Research.</title>
        <authorList>
            <person name="McCartney M.A."/>
            <person name="Auch B."/>
            <person name="Kono T."/>
            <person name="Mallez S."/>
            <person name="Zhang Y."/>
            <person name="Obille A."/>
            <person name="Becker A."/>
            <person name="Abrahante J.E."/>
            <person name="Garbe J."/>
            <person name="Badalamenti J.P."/>
            <person name="Herman A."/>
            <person name="Mangelson H."/>
            <person name="Liachko I."/>
            <person name="Sullivan S."/>
            <person name="Sone E.D."/>
            <person name="Koren S."/>
            <person name="Silverstein K.A.T."/>
            <person name="Beckman K.B."/>
            <person name="Gohl D.M."/>
        </authorList>
    </citation>
    <scope>NUCLEOTIDE SEQUENCE</scope>
    <source>
        <strain evidence="1">Duluth1</strain>
        <tissue evidence="1">Whole animal</tissue>
    </source>
</reference>
<sequence length="223" mass="25613">MFFNHLAPFLNWYKFGTNLLTKFHEDGTINVSSSVNKVLMKNALHPVLKPTGTISELFQVIIGKTFMNKFHDDRTINMAFRPDHIQKYAQTPGGHVFNPTGTIFELVHNLIGTNPLTEFHELWTINVASRGKHTQPPGRHVFQPTKTIFELVQYIIGTNLLNKFHDDRTINMASRVLTRIRNIHIKEKCSAPLEPYKKCGTRVLTRQMLTTDDKQKGITKAHH</sequence>
<reference evidence="1" key="2">
    <citation type="submission" date="2020-11" db="EMBL/GenBank/DDBJ databases">
        <authorList>
            <person name="McCartney M.A."/>
            <person name="Auch B."/>
            <person name="Kono T."/>
            <person name="Mallez S."/>
            <person name="Becker A."/>
            <person name="Gohl D.M."/>
            <person name="Silverstein K.A.T."/>
            <person name="Koren S."/>
            <person name="Bechman K.B."/>
            <person name="Herman A."/>
            <person name="Abrahante J.E."/>
            <person name="Garbe J."/>
        </authorList>
    </citation>
    <scope>NUCLEOTIDE SEQUENCE</scope>
    <source>
        <strain evidence="1">Duluth1</strain>
        <tissue evidence="1">Whole animal</tissue>
    </source>
</reference>
<organism evidence="1 2">
    <name type="scientific">Dreissena polymorpha</name>
    <name type="common">Zebra mussel</name>
    <name type="synonym">Mytilus polymorpha</name>
    <dbReference type="NCBI Taxonomy" id="45954"/>
    <lineage>
        <taxon>Eukaryota</taxon>
        <taxon>Metazoa</taxon>
        <taxon>Spiralia</taxon>
        <taxon>Lophotrochozoa</taxon>
        <taxon>Mollusca</taxon>
        <taxon>Bivalvia</taxon>
        <taxon>Autobranchia</taxon>
        <taxon>Heteroconchia</taxon>
        <taxon>Euheterodonta</taxon>
        <taxon>Imparidentia</taxon>
        <taxon>Neoheterodontei</taxon>
        <taxon>Myida</taxon>
        <taxon>Dreissenoidea</taxon>
        <taxon>Dreissenidae</taxon>
        <taxon>Dreissena</taxon>
    </lineage>
</organism>
<gene>
    <name evidence="1" type="ORF">DPMN_035385</name>
</gene>
<dbReference type="AlphaFoldDB" id="A0A9D4MBS5"/>
<dbReference type="EMBL" id="JAIWYP010000002">
    <property type="protein sequence ID" value="KAH3872171.1"/>
    <property type="molecule type" value="Genomic_DNA"/>
</dbReference>
<comment type="caution">
    <text evidence="1">The sequence shown here is derived from an EMBL/GenBank/DDBJ whole genome shotgun (WGS) entry which is preliminary data.</text>
</comment>